<dbReference type="GO" id="GO:0005829">
    <property type="term" value="C:cytosol"/>
    <property type="evidence" value="ECO:0007669"/>
    <property type="project" value="TreeGrafter"/>
</dbReference>
<dbReference type="HAMAP" id="MF_00259">
    <property type="entry name" value="GcvT"/>
    <property type="match status" value="1"/>
</dbReference>
<dbReference type="FunFam" id="4.10.1250.10:FF:000001">
    <property type="entry name" value="Aminomethyltransferase"/>
    <property type="match status" value="1"/>
</dbReference>
<dbReference type="Pfam" id="PF08669">
    <property type="entry name" value="GCV_T_C"/>
    <property type="match status" value="1"/>
</dbReference>
<dbReference type="GO" id="GO:0008483">
    <property type="term" value="F:transaminase activity"/>
    <property type="evidence" value="ECO:0007669"/>
    <property type="project" value="UniProtKB-KW"/>
</dbReference>
<dbReference type="Gene3D" id="2.40.30.110">
    <property type="entry name" value="Aminomethyltransferase beta-barrel domains"/>
    <property type="match status" value="1"/>
</dbReference>
<name>A0A9W5YBX7_9FIRM</name>
<keyword evidence="3 7" id="KW-0032">Aminotransferase</keyword>
<dbReference type="AlphaFoldDB" id="A0A9W5YBX7"/>
<evidence type="ECO:0000259" key="10">
    <source>
        <dbReference type="Pfam" id="PF08669"/>
    </source>
</evidence>
<comment type="similarity">
    <text evidence="1 7">Belongs to the GcvT family.</text>
</comment>
<dbReference type="InterPro" id="IPR027266">
    <property type="entry name" value="TrmE/GcvT-like"/>
</dbReference>
<dbReference type="InterPro" id="IPR028896">
    <property type="entry name" value="GcvT/YgfZ/DmdA"/>
</dbReference>
<organism evidence="11 12">
    <name type="scientific">Vallitalea longa</name>
    <dbReference type="NCBI Taxonomy" id="2936439"/>
    <lineage>
        <taxon>Bacteria</taxon>
        <taxon>Bacillati</taxon>
        <taxon>Bacillota</taxon>
        <taxon>Clostridia</taxon>
        <taxon>Lachnospirales</taxon>
        <taxon>Vallitaleaceae</taxon>
        <taxon>Vallitalea</taxon>
    </lineage>
</organism>
<evidence type="ECO:0000259" key="9">
    <source>
        <dbReference type="Pfam" id="PF01571"/>
    </source>
</evidence>
<sequence>MEQIKRTALYDIHKKYNGNMVDFAGFELPLYYENILDEHKAVRTNAGMFDVSHMGEVAIKGEDAEKYIQNLVTNNIEVISEYGVMYTLMCYEDGGVVDDLLVYKYNSKDYLLVINASNIEQDFNWMIEQKGNYDVDINNISDNVAEVALQGPKAQMILQKLTETDLSNIKFFTFDDNVMVDNKKCLVSRTGYTGEDGFEIYTSLDNIADIWEVIMKTGKDEGLKPAGLGSRDTLRFEVALPLYGNEIDKDITPLEASLGYFVKLDTDFVGKEVLARQKEQGLSRKLIGIELIGKGIARHGYDILSNEGEKIGFITTGYQSPSVGKSVALGIVDIDYTKMGTEIKVQIRKKQVSAKVVSKKFYKKNYSK</sequence>
<dbReference type="SUPFAM" id="SSF103025">
    <property type="entry name" value="Folate-binding domain"/>
    <property type="match status" value="1"/>
</dbReference>
<reference evidence="11" key="1">
    <citation type="submission" date="2022-06" db="EMBL/GenBank/DDBJ databases">
        <title>Vallitalea longa sp. nov., an anaerobic bacterium isolated from marine sediment.</title>
        <authorList>
            <person name="Hirano S."/>
            <person name="Terahara T."/>
            <person name="Mori K."/>
            <person name="Hamada M."/>
            <person name="Matsumoto R."/>
            <person name="Kobayashi T."/>
        </authorList>
    </citation>
    <scope>NUCLEOTIDE SEQUENCE</scope>
    <source>
        <strain evidence="11">SH18-1</strain>
    </source>
</reference>
<keyword evidence="12" id="KW-1185">Reference proteome</keyword>
<feature type="domain" description="GCVT N-terminal" evidence="9">
    <location>
        <begin position="9"/>
        <end position="265"/>
    </location>
</feature>
<dbReference type="PANTHER" id="PTHR43757:SF2">
    <property type="entry name" value="AMINOMETHYLTRANSFERASE, MITOCHONDRIAL"/>
    <property type="match status" value="1"/>
</dbReference>
<dbReference type="GO" id="GO:0019464">
    <property type="term" value="P:glycine decarboxylation via glycine cleavage system"/>
    <property type="evidence" value="ECO:0007669"/>
    <property type="project" value="UniProtKB-UniRule"/>
</dbReference>
<protein>
    <recommendedName>
        <fullName evidence="2 7">Aminomethyltransferase</fullName>
        <ecNumber evidence="2 7">2.1.2.10</ecNumber>
    </recommendedName>
    <alternativeName>
        <fullName evidence="5 7">Glycine cleavage system T protein</fullName>
    </alternativeName>
</protein>
<dbReference type="GO" id="GO:0005960">
    <property type="term" value="C:glycine cleavage complex"/>
    <property type="evidence" value="ECO:0007669"/>
    <property type="project" value="InterPro"/>
</dbReference>
<dbReference type="Gene3D" id="3.30.1360.120">
    <property type="entry name" value="Probable tRNA modification gtpase trme, domain 1"/>
    <property type="match status" value="1"/>
</dbReference>
<dbReference type="FunFam" id="3.30.70.1400:FF:000001">
    <property type="entry name" value="Aminomethyltransferase"/>
    <property type="match status" value="1"/>
</dbReference>
<comment type="caution">
    <text evidence="11">The sequence shown here is derived from an EMBL/GenBank/DDBJ whole genome shotgun (WGS) entry which is preliminary data.</text>
</comment>
<dbReference type="NCBIfam" id="NF001567">
    <property type="entry name" value="PRK00389.1"/>
    <property type="match status" value="1"/>
</dbReference>
<evidence type="ECO:0000256" key="4">
    <source>
        <dbReference type="ARBA" id="ARBA00022679"/>
    </source>
</evidence>
<dbReference type="Pfam" id="PF01571">
    <property type="entry name" value="GCV_T"/>
    <property type="match status" value="1"/>
</dbReference>
<evidence type="ECO:0000256" key="6">
    <source>
        <dbReference type="ARBA" id="ARBA00047665"/>
    </source>
</evidence>
<dbReference type="InterPro" id="IPR006222">
    <property type="entry name" value="GCVT_N"/>
</dbReference>
<evidence type="ECO:0000256" key="3">
    <source>
        <dbReference type="ARBA" id="ARBA00022576"/>
    </source>
</evidence>
<dbReference type="GO" id="GO:0004047">
    <property type="term" value="F:aminomethyltransferase activity"/>
    <property type="evidence" value="ECO:0007669"/>
    <property type="project" value="UniProtKB-UniRule"/>
</dbReference>
<evidence type="ECO:0000256" key="2">
    <source>
        <dbReference type="ARBA" id="ARBA00012616"/>
    </source>
</evidence>
<dbReference type="RefSeq" id="WP_281815058.1">
    <property type="nucleotide sequence ID" value="NZ_BRLB01000004.1"/>
</dbReference>
<proteinExistence type="inferred from homology"/>
<dbReference type="FunFam" id="2.40.30.110:FF:000003">
    <property type="entry name" value="Aminomethyltransferase"/>
    <property type="match status" value="1"/>
</dbReference>
<dbReference type="Gene3D" id="4.10.1250.10">
    <property type="entry name" value="Aminomethyltransferase fragment"/>
    <property type="match status" value="1"/>
</dbReference>
<dbReference type="Proteomes" id="UP001144256">
    <property type="component" value="Unassembled WGS sequence"/>
</dbReference>
<evidence type="ECO:0000256" key="8">
    <source>
        <dbReference type="PIRSR" id="PIRSR006487-1"/>
    </source>
</evidence>
<dbReference type="EMBL" id="BRLB01000004">
    <property type="protein sequence ID" value="GKX29528.1"/>
    <property type="molecule type" value="Genomic_DNA"/>
</dbReference>
<comment type="catalytic activity">
    <reaction evidence="6 7">
        <text>N(6)-[(R)-S(8)-aminomethyldihydrolipoyl]-L-lysyl-[protein] + (6S)-5,6,7,8-tetrahydrofolate = N(6)-[(R)-dihydrolipoyl]-L-lysyl-[protein] + (6R)-5,10-methylene-5,6,7,8-tetrahydrofolate + NH4(+)</text>
        <dbReference type="Rhea" id="RHEA:16945"/>
        <dbReference type="Rhea" id="RHEA-COMP:10475"/>
        <dbReference type="Rhea" id="RHEA-COMP:10492"/>
        <dbReference type="ChEBI" id="CHEBI:15636"/>
        <dbReference type="ChEBI" id="CHEBI:28938"/>
        <dbReference type="ChEBI" id="CHEBI:57453"/>
        <dbReference type="ChEBI" id="CHEBI:83100"/>
        <dbReference type="ChEBI" id="CHEBI:83143"/>
        <dbReference type="EC" id="2.1.2.10"/>
    </reaction>
</comment>
<dbReference type="PANTHER" id="PTHR43757">
    <property type="entry name" value="AMINOMETHYLTRANSFERASE"/>
    <property type="match status" value="1"/>
</dbReference>
<dbReference type="Gene3D" id="3.30.70.1400">
    <property type="entry name" value="Aminomethyltransferase beta-barrel domains"/>
    <property type="match status" value="1"/>
</dbReference>
<dbReference type="InterPro" id="IPR022903">
    <property type="entry name" value="GcvT_bac"/>
</dbReference>
<evidence type="ECO:0000256" key="5">
    <source>
        <dbReference type="ARBA" id="ARBA00031395"/>
    </source>
</evidence>
<dbReference type="InterPro" id="IPR029043">
    <property type="entry name" value="GcvT/YgfZ_C"/>
</dbReference>
<dbReference type="SUPFAM" id="SSF101790">
    <property type="entry name" value="Aminomethyltransferase beta-barrel domain"/>
    <property type="match status" value="1"/>
</dbReference>
<feature type="binding site" evidence="8">
    <location>
        <position position="199"/>
    </location>
    <ligand>
        <name>substrate</name>
    </ligand>
</feature>
<dbReference type="EC" id="2.1.2.10" evidence="2 7"/>
<dbReference type="NCBIfam" id="TIGR00528">
    <property type="entry name" value="gcvT"/>
    <property type="match status" value="1"/>
</dbReference>
<evidence type="ECO:0000313" key="11">
    <source>
        <dbReference type="EMBL" id="GKX29528.1"/>
    </source>
</evidence>
<evidence type="ECO:0000256" key="7">
    <source>
        <dbReference type="HAMAP-Rule" id="MF_00259"/>
    </source>
</evidence>
<dbReference type="InterPro" id="IPR013977">
    <property type="entry name" value="GcvT_C"/>
</dbReference>
<keyword evidence="4 7" id="KW-0808">Transferase</keyword>
<accession>A0A9W5YBX7</accession>
<gene>
    <name evidence="7 11" type="primary">gcvT</name>
    <name evidence="11" type="ORF">SH1V18_20080</name>
</gene>
<dbReference type="PIRSF" id="PIRSF006487">
    <property type="entry name" value="GcvT"/>
    <property type="match status" value="1"/>
</dbReference>
<dbReference type="InterPro" id="IPR006223">
    <property type="entry name" value="GcvT"/>
</dbReference>
<evidence type="ECO:0000313" key="12">
    <source>
        <dbReference type="Proteomes" id="UP001144256"/>
    </source>
</evidence>
<comment type="subunit">
    <text evidence="7">The glycine cleavage system is composed of four proteins: P, T, L and H.</text>
</comment>
<feature type="domain" description="Aminomethyltransferase C-terminal" evidence="10">
    <location>
        <begin position="284"/>
        <end position="363"/>
    </location>
</feature>
<comment type="function">
    <text evidence="7">The glycine cleavage system catalyzes the degradation of glycine.</text>
</comment>
<evidence type="ECO:0000256" key="1">
    <source>
        <dbReference type="ARBA" id="ARBA00008609"/>
    </source>
</evidence>